<dbReference type="InterPro" id="IPR005312">
    <property type="entry name" value="DUF1759"/>
</dbReference>
<dbReference type="PROSITE" id="PS50175">
    <property type="entry name" value="ASP_PROT_RETROV"/>
    <property type="match status" value="1"/>
</dbReference>
<proteinExistence type="predicted"/>
<sequence>MSEDLSALLAGQHDIQGRISRSVENMKKMGMANINLSAVETRIHILDQLWEKFEAQHEQLRNAYKDKYNDSEYVKSDLFDITENTYVQQRSVFAEYANSFRLAPSKLPQSSDQSDRAPKTSLPRLQLKKFLGAYEDWPPFRDLFLSVIGDAAISNVERFHYLRSCLQGPAETLIRPLFVTGENYDRAWAILSKHYKNKKELIRSNFAAFTAVAKMKGDTADELSRIHHAVTTAVNAQESIGRPILSHGMDLFNFLVVEMFDPRTRLEWESYNSNSLEPPEHETLTDFISKRILTLKAAKPKSNQVSGDSTQSAKSHFAKQDNAQCAMCKGKHALMLCPEFKAKSANERKSFVDTNRLCYNCLGNHLIAKCQSTQTCLTCKARHHSTLHEAYTQTKPPEASVLSAVQHADSGKATLLATARVIVADRYGDPRPARALIDQGSEVSIISEALVQRLLISRVRSSLSILGVGGSKPGATKGKVKLDLTSAATGARLNVEAFILPRLSLYRGPSTKRTFQWSHFAGLQLADPQFLANDPVELLLGAEVCAIIFEDGLRKNGPSAPIAQKTSLGWILSGGRDASSPEDSRCSLLCTIDHDLVDLVRRFWEQEKEPSSPAALTPDEERCEDLFVRTHTRTATGRYVVRLPFVKTPPSLAETRKPAERLLNAMERKGARDSRFEELYRSFIQEYEDLQHMEPVNPSENNEPNTCYLPHHGVFRESSSTTKLRVVFNGSQRTGSGDSLNDHLLAGPNLLPNLADVLLRWRRHRFVLI</sequence>
<dbReference type="Proteomes" id="UP000504618">
    <property type="component" value="Unplaced"/>
</dbReference>
<reference evidence="3" key="1">
    <citation type="submission" date="2025-08" db="UniProtKB">
        <authorList>
            <consortium name="RefSeq"/>
        </authorList>
    </citation>
    <scope>IDENTIFICATION</scope>
    <source>
        <tissue evidence="3">Whole body</tissue>
    </source>
</reference>
<gene>
    <name evidence="3" type="primary">LOC112451852</name>
</gene>
<protein>
    <submittedName>
        <fullName evidence="3">Uncharacterized protein LOC112451852</fullName>
    </submittedName>
</protein>
<feature type="domain" description="Peptidase A2" evidence="1">
    <location>
        <begin position="433"/>
        <end position="470"/>
    </location>
</feature>
<dbReference type="GO" id="GO:0006508">
    <property type="term" value="P:proteolysis"/>
    <property type="evidence" value="ECO:0007669"/>
    <property type="project" value="InterPro"/>
</dbReference>
<keyword evidence="2" id="KW-1185">Reference proteome</keyword>
<dbReference type="GO" id="GO:0004190">
    <property type="term" value="F:aspartic-type endopeptidase activity"/>
    <property type="evidence" value="ECO:0007669"/>
    <property type="project" value="InterPro"/>
</dbReference>
<dbReference type="OrthoDB" id="7552070at2759"/>
<dbReference type="CDD" id="cd00303">
    <property type="entry name" value="retropepsin_like"/>
    <property type="match status" value="1"/>
</dbReference>
<dbReference type="InterPro" id="IPR001995">
    <property type="entry name" value="Peptidase_A2_cat"/>
</dbReference>
<evidence type="ECO:0000259" key="1">
    <source>
        <dbReference type="PROSITE" id="PS50175"/>
    </source>
</evidence>
<name>A0A6J1PDQ2_9HYME</name>
<dbReference type="GeneID" id="112451852"/>
<dbReference type="Pfam" id="PF03564">
    <property type="entry name" value="DUF1759"/>
    <property type="match status" value="1"/>
</dbReference>
<dbReference type="PANTHER" id="PTHR47331">
    <property type="entry name" value="PHD-TYPE DOMAIN-CONTAINING PROTEIN"/>
    <property type="match status" value="1"/>
</dbReference>
<evidence type="ECO:0000313" key="3">
    <source>
        <dbReference type="RefSeq" id="XP_024867526.1"/>
    </source>
</evidence>
<accession>A0A6J1PDQ2</accession>
<dbReference type="AlphaFoldDB" id="A0A6J1PDQ2"/>
<feature type="non-terminal residue" evidence="3">
    <location>
        <position position="769"/>
    </location>
</feature>
<organism evidence="2 3">
    <name type="scientific">Temnothorax curvispinosus</name>
    <dbReference type="NCBI Taxonomy" id="300111"/>
    <lineage>
        <taxon>Eukaryota</taxon>
        <taxon>Metazoa</taxon>
        <taxon>Ecdysozoa</taxon>
        <taxon>Arthropoda</taxon>
        <taxon>Hexapoda</taxon>
        <taxon>Insecta</taxon>
        <taxon>Pterygota</taxon>
        <taxon>Neoptera</taxon>
        <taxon>Endopterygota</taxon>
        <taxon>Hymenoptera</taxon>
        <taxon>Apocrita</taxon>
        <taxon>Aculeata</taxon>
        <taxon>Formicoidea</taxon>
        <taxon>Formicidae</taxon>
        <taxon>Myrmicinae</taxon>
        <taxon>Temnothorax</taxon>
    </lineage>
</organism>
<dbReference type="PANTHER" id="PTHR47331:SF5">
    <property type="entry name" value="RIBONUCLEASE H"/>
    <property type="match status" value="1"/>
</dbReference>
<evidence type="ECO:0000313" key="2">
    <source>
        <dbReference type="Proteomes" id="UP000504618"/>
    </source>
</evidence>
<dbReference type="RefSeq" id="XP_024867526.1">
    <property type="nucleotide sequence ID" value="XM_025011758.1"/>
</dbReference>